<keyword evidence="6" id="KW-1185">Reference proteome</keyword>
<feature type="domain" description="DUF3048" evidence="3">
    <location>
        <begin position="75"/>
        <end position="215"/>
    </location>
</feature>
<comment type="caution">
    <text evidence="5">The sequence shown here is derived from an EMBL/GenBank/DDBJ whole genome shotgun (WGS) entry which is preliminary data.</text>
</comment>
<evidence type="ECO:0000259" key="4">
    <source>
        <dbReference type="Pfam" id="PF17479"/>
    </source>
</evidence>
<evidence type="ECO:0000256" key="2">
    <source>
        <dbReference type="SAM" id="SignalP"/>
    </source>
</evidence>
<reference evidence="5 6" key="1">
    <citation type="submission" date="2019-05" db="EMBL/GenBank/DDBJ databases">
        <authorList>
            <person name="Narsing Rao M.P."/>
            <person name="Li W.J."/>
        </authorList>
    </citation>
    <scope>NUCLEOTIDE SEQUENCE [LARGE SCALE GENOMIC DNA]</scope>
    <source>
        <strain evidence="5 6">SYSU_K30003</strain>
    </source>
</reference>
<evidence type="ECO:0000313" key="6">
    <source>
        <dbReference type="Proteomes" id="UP000309676"/>
    </source>
</evidence>
<feature type="region of interest" description="Disordered" evidence="1">
    <location>
        <begin position="42"/>
        <end position="66"/>
    </location>
</feature>
<evidence type="ECO:0000259" key="3">
    <source>
        <dbReference type="Pfam" id="PF11258"/>
    </source>
</evidence>
<dbReference type="Proteomes" id="UP000309676">
    <property type="component" value="Unassembled WGS sequence"/>
</dbReference>
<sequence length="372" mass="41034">MGYNCRRGEPTTMNVRRRKLQPLLLLMLLSLLAGCAGGAAPVEDPIEEDPVAETPETPGSEDVAEQPILPYTYPLTGLPAEELLTDRPVVVMVENSPAARPQTGLHEADLVYEVLAEGDITRFIAVYQSVKSEEIGPVRSIRPYFVQLGMEVDGILVHAGWSQEAMNLMVKHKLNHLDQVYGDHDYYWRDKSRKAPHNLYTSIELIRKGAEKKKFREAWTDPVVTFALPGAGGDAAVPKGDPADRVTIPYIGGYEVGYEYEAATKTYLRSMKGKPHTDKKTDARLSATNVLVVQAKHRIVDDVGRREVDVQGPGKGVLLQAGLKRDIVWELKNGVIRAYDKEGAITDIPLLPGKTWVQIVPDLSKVTFGAGT</sequence>
<name>A0A5R9G5W4_9BACL</name>
<accession>A0A5R9G5W4</accession>
<dbReference type="Pfam" id="PF11258">
    <property type="entry name" value="DUF3048"/>
    <property type="match status" value="1"/>
</dbReference>
<dbReference type="AlphaFoldDB" id="A0A5R9G5W4"/>
<dbReference type="PROSITE" id="PS51257">
    <property type="entry name" value="PROKAR_LIPOPROTEIN"/>
    <property type="match status" value="1"/>
</dbReference>
<proteinExistence type="predicted"/>
<evidence type="ECO:0000313" key="5">
    <source>
        <dbReference type="EMBL" id="TLS51762.1"/>
    </source>
</evidence>
<dbReference type="EMBL" id="VCIW01000007">
    <property type="protein sequence ID" value="TLS51762.1"/>
    <property type="molecule type" value="Genomic_DNA"/>
</dbReference>
<gene>
    <name evidence="5" type="ORF">FE782_12660</name>
</gene>
<feature type="domain" description="DUF3048" evidence="4">
    <location>
        <begin position="246"/>
        <end position="357"/>
    </location>
</feature>
<dbReference type="Gene3D" id="3.50.90.10">
    <property type="entry name" value="YerB-like"/>
    <property type="match status" value="1"/>
</dbReference>
<dbReference type="InterPro" id="IPR035328">
    <property type="entry name" value="DUF3048_C"/>
</dbReference>
<feature type="signal peptide" evidence="2">
    <location>
        <begin position="1"/>
        <end position="35"/>
    </location>
</feature>
<keyword evidence="2" id="KW-0732">Signal</keyword>
<protein>
    <submittedName>
        <fullName evidence="5">DUF3048 domain-containing protein</fullName>
    </submittedName>
</protein>
<dbReference type="SUPFAM" id="SSF159774">
    <property type="entry name" value="YerB-like"/>
    <property type="match status" value="1"/>
</dbReference>
<dbReference type="InterPro" id="IPR021416">
    <property type="entry name" value="DUF3048_N"/>
</dbReference>
<evidence type="ECO:0000256" key="1">
    <source>
        <dbReference type="SAM" id="MobiDB-lite"/>
    </source>
</evidence>
<feature type="chain" id="PRO_5039597960" evidence="2">
    <location>
        <begin position="36"/>
        <end position="372"/>
    </location>
</feature>
<dbReference type="Pfam" id="PF17479">
    <property type="entry name" value="DUF3048_C"/>
    <property type="match status" value="1"/>
</dbReference>
<organism evidence="5 6">
    <name type="scientific">Paenibacillus antri</name>
    <dbReference type="NCBI Taxonomy" id="2582848"/>
    <lineage>
        <taxon>Bacteria</taxon>
        <taxon>Bacillati</taxon>
        <taxon>Bacillota</taxon>
        <taxon>Bacilli</taxon>
        <taxon>Bacillales</taxon>
        <taxon>Paenibacillaceae</taxon>
        <taxon>Paenibacillus</taxon>
    </lineage>
</organism>
<dbReference type="InterPro" id="IPR023158">
    <property type="entry name" value="YerB-like_sf"/>
</dbReference>